<dbReference type="PANTHER" id="PTHR43465">
    <property type="entry name" value="DUF1680 DOMAIN PROTEIN (AFU_ORTHOLOGUE AFUA_1G08910)"/>
    <property type="match status" value="1"/>
</dbReference>
<sequence>MTDNVVVETPGASDASERPGGVQGVSAVLTERGVRQPLGTANVRLGGEGLWGVWQERNRSRTIHHTIREVRAAGNLDNLRAVAQPGSPVASEREAQGAAPTEYRGRYPFLDTDVFKTLEGIAYEIGRGEADAETTDFFEESVALLESAQQDDGYLNSYFQAETVEKQPWDDLAWGHELYNLGHLIQAAVAASRQMGDRRLLDIASRFADLAVRKLGPDGQNAVDGHPEAEMALVELFRETGNRDYLTLAELLVDRRGHGTVELRVFPAEYFQDNAPFRELDSVTGHAVRMAYLAAGATDVALENGDETLLEASERLWRDMSRTKLYITGGLGSRHSDEAIGDRFELPSERSYSETCAAIATMQWAWRLHLATGDTHYLDAFETVLYNAYAAGLSSDGCAFFYDNPLQRRPDHQQRTGAEPDGEILRRAWFVCPCCPPNIVRWMSELQDYVATTGVGADENTLFIGQYTTANIDSDGLSLDMQTAYPFEGDIRLTVTASEGASRTLALRVPAWCHSATVTVNGESVAAEAATADGWLRVEREWVVGDSVELHLDMPVRAHGSHPAVDGTRGAIAIARGPLVFAAEQEDNEAPLDDIVVSVDDVSRARVVPTDLDGHAETQAVAIVLPATIAATRADSELYPELTSGRAASAGTVNPSAATPDASPTQLALIPYYLWGNREPLTMRVWLRRDIPSVTTERK</sequence>
<protein>
    <recommendedName>
        <fullName evidence="7">Glycoside hydrolase family 127 protein</fullName>
    </recommendedName>
</protein>
<dbReference type="SUPFAM" id="SSF48208">
    <property type="entry name" value="Six-hairpin glycosidases"/>
    <property type="match status" value="1"/>
</dbReference>
<dbReference type="Pfam" id="PF07944">
    <property type="entry name" value="Beta-AFase-like_GH127_cat"/>
    <property type="match status" value="1"/>
</dbReference>
<evidence type="ECO:0000313" key="5">
    <source>
        <dbReference type="EMBL" id="SKC46390.1"/>
    </source>
</evidence>
<dbReference type="InterPro" id="IPR049174">
    <property type="entry name" value="Beta-AFase-like"/>
</dbReference>
<evidence type="ECO:0000256" key="1">
    <source>
        <dbReference type="SAM" id="MobiDB-lite"/>
    </source>
</evidence>
<feature type="region of interest" description="Disordered" evidence="1">
    <location>
        <begin position="1"/>
        <end position="22"/>
    </location>
</feature>
<evidence type="ECO:0008006" key="7">
    <source>
        <dbReference type="Google" id="ProtNLM"/>
    </source>
</evidence>
<accession>A0A1T5J4Q0</accession>
<evidence type="ECO:0000313" key="6">
    <source>
        <dbReference type="Proteomes" id="UP000190857"/>
    </source>
</evidence>
<dbReference type="InterPro" id="IPR049046">
    <property type="entry name" value="Beta-AFase-like_GH127_middle"/>
</dbReference>
<name>A0A1T5J4Q0_9MICO</name>
<dbReference type="Proteomes" id="UP000190857">
    <property type="component" value="Unassembled WGS sequence"/>
</dbReference>
<keyword evidence="6" id="KW-1185">Reference proteome</keyword>
<dbReference type="EMBL" id="FUZP01000001">
    <property type="protein sequence ID" value="SKC46390.1"/>
    <property type="molecule type" value="Genomic_DNA"/>
</dbReference>
<dbReference type="Pfam" id="PF20737">
    <property type="entry name" value="Glyco_hydro127C"/>
    <property type="match status" value="1"/>
</dbReference>
<dbReference type="InterPro" id="IPR008928">
    <property type="entry name" value="6-hairpin_glycosidase_sf"/>
</dbReference>
<dbReference type="PANTHER" id="PTHR43465:SF2">
    <property type="entry name" value="DUF1680 DOMAIN PROTEIN (AFU_ORTHOLOGUE AFUA_1G08910)"/>
    <property type="match status" value="1"/>
</dbReference>
<feature type="domain" description="Non-reducing end beta-L-arabinofuranosidase-like GH127 middle" evidence="3">
    <location>
        <begin position="468"/>
        <end position="554"/>
    </location>
</feature>
<organism evidence="5 6">
    <name type="scientific">Okibacterium fritillariae</name>
    <dbReference type="NCBI Taxonomy" id="123320"/>
    <lineage>
        <taxon>Bacteria</taxon>
        <taxon>Bacillati</taxon>
        <taxon>Actinomycetota</taxon>
        <taxon>Actinomycetes</taxon>
        <taxon>Micrococcales</taxon>
        <taxon>Microbacteriaceae</taxon>
        <taxon>Okibacterium</taxon>
    </lineage>
</organism>
<dbReference type="Pfam" id="PF20736">
    <property type="entry name" value="Glyco_hydro127M"/>
    <property type="match status" value="1"/>
</dbReference>
<reference evidence="5 6" key="1">
    <citation type="submission" date="2017-02" db="EMBL/GenBank/DDBJ databases">
        <authorList>
            <person name="Peterson S.W."/>
        </authorList>
    </citation>
    <scope>NUCLEOTIDE SEQUENCE [LARGE SCALE GENOMIC DNA]</scope>
    <source>
        <strain evidence="5 6">VKM Ac-2059</strain>
    </source>
</reference>
<dbReference type="AlphaFoldDB" id="A0A1T5J4Q0"/>
<dbReference type="InterPro" id="IPR049049">
    <property type="entry name" value="Beta-AFase-like_GH127_C"/>
</dbReference>
<dbReference type="InterPro" id="IPR012878">
    <property type="entry name" value="Beta-AFase-like_GH127_cat"/>
</dbReference>
<feature type="domain" description="Non-reducing end beta-L-arabinofuranosidase-like GH127 C-terminal" evidence="4">
    <location>
        <begin position="556"/>
        <end position="688"/>
    </location>
</feature>
<dbReference type="RefSeq" id="WP_079727298.1">
    <property type="nucleotide sequence ID" value="NZ_FUZP01000001.1"/>
</dbReference>
<dbReference type="OrthoDB" id="9757939at2"/>
<evidence type="ECO:0000259" key="4">
    <source>
        <dbReference type="Pfam" id="PF20737"/>
    </source>
</evidence>
<evidence type="ECO:0000259" key="2">
    <source>
        <dbReference type="Pfam" id="PF07944"/>
    </source>
</evidence>
<dbReference type="STRING" id="123320.SAMN06309945_1220"/>
<feature type="domain" description="Non-reducing end beta-L-arabinofuranosidase-like GH127 catalytic" evidence="2">
    <location>
        <begin position="43"/>
        <end position="447"/>
    </location>
</feature>
<dbReference type="GO" id="GO:0005975">
    <property type="term" value="P:carbohydrate metabolic process"/>
    <property type="evidence" value="ECO:0007669"/>
    <property type="project" value="InterPro"/>
</dbReference>
<evidence type="ECO:0000259" key="3">
    <source>
        <dbReference type="Pfam" id="PF20736"/>
    </source>
</evidence>
<gene>
    <name evidence="5" type="ORF">SAMN06309945_1220</name>
</gene>
<proteinExistence type="predicted"/>